<evidence type="ECO:0000256" key="1">
    <source>
        <dbReference type="SAM" id="SignalP"/>
    </source>
</evidence>
<name>A0ABT9EK36_9SPHN</name>
<feature type="signal peptide" evidence="1">
    <location>
        <begin position="1"/>
        <end position="19"/>
    </location>
</feature>
<dbReference type="SUPFAM" id="SSF50494">
    <property type="entry name" value="Trypsin-like serine proteases"/>
    <property type="match status" value="1"/>
</dbReference>
<dbReference type="RefSeq" id="WP_305173014.1">
    <property type="nucleotide sequence ID" value="NZ_JAUUDS010000003.1"/>
</dbReference>
<evidence type="ECO:0000313" key="3">
    <source>
        <dbReference type="Proteomes" id="UP001230685"/>
    </source>
</evidence>
<proteinExistence type="predicted"/>
<dbReference type="Proteomes" id="UP001230685">
    <property type="component" value="Unassembled WGS sequence"/>
</dbReference>
<organism evidence="2 3">
    <name type="scientific">Sphingomonas aurea</name>
    <dbReference type="NCBI Taxonomy" id="3063994"/>
    <lineage>
        <taxon>Bacteria</taxon>
        <taxon>Pseudomonadati</taxon>
        <taxon>Pseudomonadota</taxon>
        <taxon>Alphaproteobacteria</taxon>
        <taxon>Sphingomonadales</taxon>
        <taxon>Sphingomonadaceae</taxon>
        <taxon>Sphingomonas</taxon>
    </lineage>
</organism>
<comment type="caution">
    <text evidence="2">The sequence shown here is derived from an EMBL/GenBank/DDBJ whole genome shotgun (WGS) entry which is preliminary data.</text>
</comment>
<evidence type="ECO:0000313" key="2">
    <source>
        <dbReference type="EMBL" id="MDP1027304.1"/>
    </source>
</evidence>
<protein>
    <recommendedName>
        <fullName evidence="4">Trypsin</fullName>
    </recommendedName>
</protein>
<gene>
    <name evidence="2" type="ORF">Q5H91_08775</name>
</gene>
<feature type="chain" id="PRO_5046116606" description="Trypsin" evidence="1">
    <location>
        <begin position="20"/>
        <end position="429"/>
    </location>
</feature>
<dbReference type="InterPro" id="IPR043504">
    <property type="entry name" value="Peptidase_S1_PA_chymotrypsin"/>
</dbReference>
<dbReference type="EMBL" id="JAUUDS010000003">
    <property type="protein sequence ID" value="MDP1027304.1"/>
    <property type="molecule type" value="Genomic_DNA"/>
</dbReference>
<keyword evidence="1" id="KW-0732">Signal</keyword>
<accession>A0ABT9EK36</accession>
<keyword evidence="3" id="KW-1185">Reference proteome</keyword>
<dbReference type="InterPro" id="IPR009003">
    <property type="entry name" value="Peptidase_S1_PA"/>
</dbReference>
<reference evidence="2 3" key="1">
    <citation type="submission" date="2023-07" db="EMBL/GenBank/DDBJ databases">
        <authorList>
            <person name="Kim M.K."/>
        </authorList>
    </citation>
    <scope>NUCLEOTIDE SEQUENCE [LARGE SCALE GENOMIC DNA]</scope>
    <source>
        <strain evidence="2 3">KR1UV-12</strain>
    </source>
</reference>
<evidence type="ECO:0008006" key="4">
    <source>
        <dbReference type="Google" id="ProtNLM"/>
    </source>
</evidence>
<dbReference type="Gene3D" id="2.40.10.10">
    <property type="entry name" value="Trypsin-like serine proteases"/>
    <property type="match status" value="2"/>
</dbReference>
<sequence>MFRRLMLAALLLFAAPAAAAPVIQTPGDALAQDAAAYAALRSLPLDEALRRLRAQQESVAATDALAAEFRDRLAGIAIEQEPYRIVVLLTGIDPVAPRIVPAGGMTVPVIFRTGALATRAQLVAAIATHQAEIRAALRRPPGIGVDPRSGQLVVMASPADLVAEDAVALADRMAAIAGVPVRIRVIGRPDLEPEQNMAGEVIGGARVIGVSPADGKRYACTTGFAVTDGVRNGVVTAAHCPDELRYVDPAAGDVPLTFEGQWGWGYQDVQLHTTTAAVAPLIYADTAKTVARPVLAVERRDSTRAGDVVCHRGERTGYSCATVELVDFAPAGDLCGGPCTPSWVTVAGPTCQAGDSGAPVFLGTTALGIVKGGSYRADGTCVFYFYMAADYLPVGWSVLTGVPVEKRSIGIPPDAGTQGRGKAGVGAVR</sequence>